<protein>
    <recommendedName>
        <fullName evidence="1">YARHG domain-containing protein</fullName>
    </recommendedName>
</protein>
<dbReference type="InterPro" id="IPR025582">
    <property type="entry name" value="YARHG_dom"/>
</dbReference>
<reference evidence="2 3" key="1">
    <citation type="submission" date="2023-07" db="EMBL/GenBank/DDBJ databases">
        <title>Genomic Encyclopedia of Type Strains, Phase IV (KMG-IV): sequencing the most valuable type-strain genomes for metagenomic binning, comparative biology and taxonomic classification.</title>
        <authorList>
            <person name="Goeker M."/>
        </authorList>
    </citation>
    <scope>NUCLEOTIDE SEQUENCE [LARGE SCALE GENOMIC DNA]</scope>
    <source>
        <strain evidence="2 3">T98</strain>
    </source>
</reference>
<dbReference type="Gene3D" id="1.20.58.1690">
    <property type="match status" value="1"/>
</dbReference>
<accession>A0ABU3HGJ3</accession>
<dbReference type="SMART" id="SM01324">
    <property type="entry name" value="YARHG"/>
    <property type="match status" value="1"/>
</dbReference>
<feature type="domain" description="YARHG" evidence="1">
    <location>
        <begin position="53"/>
        <end position="134"/>
    </location>
</feature>
<dbReference type="RefSeq" id="WP_025697388.1">
    <property type="nucleotide sequence ID" value="NZ_JAUSUY010000037.1"/>
</dbReference>
<comment type="caution">
    <text evidence="2">The sequence shown here is derived from an EMBL/GenBank/DDBJ whole genome shotgun (WGS) entry which is preliminary data.</text>
</comment>
<gene>
    <name evidence="2" type="ORF">J2Z22_004737</name>
</gene>
<evidence type="ECO:0000313" key="3">
    <source>
        <dbReference type="Proteomes" id="UP001248709"/>
    </source>
</evidence>
<sequence length="391" mass="44783">MNLRKILLLLGIAALQLQIVGCDPQKKTQTAEAVETQAKEEINSKDIEAAQGRDYLFKDSGKVLLTEANLSNLDGRMLELARNEIFARHGLVFKRQDLDAFFSAKRWYQPDPKYDGSLTEVENKNVTLIKKYEKLGSENKLEKIWDVDYHVLEYPPNKDSYKRQDADVDMNGDGTVDHIQIALLEEWEASGRWALSVNGAIVEVDLSMRDSNSYFQIVDADIQDKYFEIALENYSEDAQRWTDYYYYDGNQLIHMGNLDGLTGNSEAMNGNGKVLSSKQSYDFQCWYYLDEFKLDSNHMWKRVPKDFYPMEPPTPWVAKVRFPIYKAAGEQKILGWVEPGEKVYFLGGDTMGNGKLKTEDGMIGWIQVHDNKLSGTNESIEDCFDGLLLYG</sequence>
<evidence type="ECO:0000259" key="1">
    <source>
        <dbReference type="SMART" id="SM01324"/>
    </source>
</evidence>
<keyword evidence="3" id="KW-1185">Reference proteome</keyword>
<organism evidence="2 3">
    <name type="scientific">Paenibacillus forsythiae</name>
    <dbReference type="NCBI Taxonomy" id="365616"/>
    <lineage>
        <taxon>Bacteria</taxon>
        <taxon>Bacillati</taxon>
        <taxon>Bacillota</taxon>
        <taxon>Bacilli</taxon>
        <taxon>Bacillales</taxon>
        <taxon>Paenibacillaceae</taxon>
        <taxon>Paenibacillus</taxon>
    </lineage>
</organism>
<dbReference type="InterPro" id="IPR038434">
    <property type="entry name" value="YARHG_sf"/>
</dbReference>
<evidence type="ECO:0000313" key="2">
    <source>
        <dbReference type="EMBL" id="MDT3429137.1"/>
    </source>
</evidence>
<proteinExistence type="predicted"/>
<dbReference type="Proteomes" id="UP001248709">
    <property type="component" value="Unassembled WGS sequence"/>
</dbReference>
<dbReference type="EMBL" id="JAUSUY010000037">
    <property type="protein sequence ID" value="MDT3429137.1"/>
    <property type="molecule type" value="Genomic_DNA"/>
</dbReference>
<dbReference type="Pfam" id="PF13308">
    <property type="entry name" value="YARHG"/>
    <property type="match status" value="1"/>
</dbReference>
<name>A0ABU3HGJ3_9BACL</name>